<evidence type="ECO:0000313" key="6">
    <source>
        <dbReference type="Proteomes" id="UP001210380"/>
    </source>
</evidence>
<dbReference type="Gene3D" id="3.90.700.10">
    <property type="entry name" value="Succinate dehydrogenase/fumarate reductase flavoprotein, catalytic domain"/>
    <property type="match status" value="1"/>
</dbReference>
<dbReference type="NCBIfam" id="NF005866">
    <property type="entry name" value="PRK07803.1"/>
    <property type="match status" value="1"/>
</dbReference>
<feature type="domain" description="FAD-dependent oxidoreductase 2 FAD-binding" evidence="3">
    <location>
        <begin position="10"/>
        <end position="429"/>
    </location>
</feature>
<reference evidence="5 6" key="1">
    <citation type="submission" date="2022-11" db="EMBL/GenBank/DDBJ databases">
        <title>Draft genome sequence of Saccharopolyspora sp. WRP15-2 isolated from rhizosphere soils of wild rice in Thailand.</title>
        <authorList>
            <person name="Duangmal K."/>
            <person name="Kammanee S."/>
            <person name="Muangham S."/>
        </authorList>
    </citation>
    <scope>NUCLEOTIDE SEQUENCE [LARGE SCALE GENOMIC DNA]</scope>
    <source>
        <strain evidence="5 6">WRP15-2</strain>
    </source>
</reference>
<keyword evidence="1" id="KW-0285">Flavoprotein</keyword>
<dbReference type="PRINTS" id="PR00368">
    <property type="entry name" value="FADPNR"/>
</dbReference>
<protein>
    <submittedName>
        <fullName evidence="5">Fumarate reductase/succinate dehydrogenase flavoprotein subunit</fullName>
    </submittedName>
</protein>
<dbReference type="PANTHER" id="PTHR11632:SF51">
    <property type="entry name" value="SUCCINATE DEHYDROGENASE [UBIQUINONE] FLAVOPROTEIN SUBUNIT, MITOCHONDRIAL"/>
    <property type="match status" value="1"/>
</dbReference>
<accession>A0ABT4UYX5</accession>
<dbReference type="RefSeq" id="WP_270949538.1">
    <property type="nucleotide sequence ID" value="NZ_JAQGLA010000021.1"/>
</dbReference>
<dbReference type="InterPro" id="IPR036188">
    <property type="entry name" value="FAD/NAD-bd_sf"/>
</dbReference>
<dbReference type="InterPro" id="IPR003953">
    <property type="entry name" value="FAD-dep_OxRdtase_2_FAD-bd"/>
</dbReference>
<dbReference type="InterPro" id="IPR015939">
    <property type="entry name" value="Fum_Rdtase/Succ_DH_flav-like_C"/>
</dbReference>
<name>A0ABT4UYX5_9PSEU</name>
<evidence type="ECO:0000256" key="1">
    <source>
        <dbReference type="ARBA" id="ARBA00022630"/>
    </source>
</evidence>
<evidence type="ECO:0000259" key="4">
    <source>
        <dbReference type="Pfam" id="PF02910"/>
    </source>
</evidence>
<dbReference type="InterPro" id="IPR027477">
    <property type="entry name" value="Succ_DH/fumarate_Rdtase_cat_sf"/>
</dbReference>
<dbReference type="SUPFAM" id="SSF56425">
    <property type="entry name" value="Succinate dehydrogenase/fumarate reductase flavoprotein, catalytic domain"/>
    <property type="match status" value="1"/>
</dbReference>
<dbReference type="Pfam" id="PF00890">
    <property type="entry name" value="FAD_binding_2"/>
    <property type="match status" value="1"/>
</dbReference>
<sequence>MVEIERHEYDVVVIGAGGAGLRAAIETRSQGLRTAVVCKSLFGKAHTVMAEGGIAASMGNVNSRDNWQVHFRDTMRGGKFLNNWRMAELHAKEAPQRVWELETYGALFDRTADGRISQRNFGGHEYPRLAHVGDRTGLELIRTLQQKIVSLQQEDHADFGDYEARIKVFQECTVTELLKDDGRISGAFGYWRESGRFVVFEAPAVIVATGGIGKSFKVTSNSWEYTGDGHALAMRAGAALINMEFVQFHPTGMVWPPSVKGILVTESVRGDGGVLRNSEGDRFMFDYIPEVFKDNYADSEDEADRWYDDPDNNRRPPELLPRDEVARAINNEVKEGRGSEHGGVFLDVATRLPAEKITQRLPSMYHQFKELADVDITAEAMEVGPTCHYVMGGVEVDPDTAASRVPGLFAAGEVAGGMHGSNRLGGNSLSDLLVFGRRAGAGAAGYVTSLGIRPSIAESDVDVAARRAQDPFTASSQPVGENPYSLHAELQQVMNDLVGIIRRGQEMRQALEKLRDIKDRAQHLAVEGNRQFNPGWHLALDLRNMLLVSECVARAALLRTESRGGHTRDDHPAMDAEWRRKLLVCDLVADRVEVVEQLQPPMRDDLLELFKLEELRKYYTGEELGDVQVGEI</sequence>
<dbReference type="Proteomes" id="UP001210380">
    <property type="component" value="Unassembled WGS sequence"/>
</dbReference>
<dbReference type="SUPFAM" id="SSF46977">
    <property type="entry name" value="Succinate dehydrogenase/fumarate reductase flavoprotein C-terminal domain"/>
    <property type="match status" value="1"/>
</dbReference>
<dbReference type="Pfam" id="PF02910">
    <property type="entry name" value="Succ_DH_flav_C"/>
    <property type="match status" value="1"/>
</dbReference>
<dbReference type="InterPro" id="IPR037099">
    <property type="entry name" value="Fum_R/Succ_DH_flav-like_C_sf"/>
</dbReference>
<dbReference type="SUPFAM" id="SSF51905">
    <property type="entry name" value="FAD/NAD(P)-binding domain"/>
    <property type="match status" value="1"/>
</dbReference>
<keyword evidence="6" id="KW-1185">Reference proteome</keyword>
<gene>
    <name evidence="5" type="ORF">OU415_15865</name>
</gene>
<comment type="caution">
    <text evidence="5">The sequence shown here is derived from an EMBL/GenBank/DDBJ whole genome shotgun (WGS) entry which is preliminary data.</text>
</comment>
<dbReference type="Gene3D" id="1.20.58.100">
    <property type="entry name" value="Fumarate reductase/succinate dehydrogenase flavoprotein-like, C-terminal domain"/>
    <property type="match status" value="1"/>
</dbReference>
<dbReference type="PIRSF" id="PIRSF000171">
    <property type="entry name" value="SDHA_APRA_LASPO"/>
    <property type="match status" value="1"/>
</dbReference>
<dbReference type="PANTHER" id="PTHR11632">
    <property type="entry name" value="SUCCINATE DEHYDROGENASE 2 FLAVOPROTEIN SUBUNIT"/>
    <property type="match status" value="1"/>
</dbReference>
<evidence type="ECO:0000256" key="2">
    <source>
        <dbReference type="ARBA" id="ARBA00023002"/>
    </source>
</evidence>
<dbReference type="EMBL" id="JAQGLA010000021">
    <property type="protein sequence ID" value="MDA3626921.1"/>
    <property type="molecule type" value="Genomic_DNA"/>
</dbReference>
<feature type="domain" description="Fumarate reductase/succinate dehydrogenase flavoprotein-like C-terminal" evidence="4">
    <location>
        <begin position="487"/>
        <end position="584"/>
    </location>
</feature>
<evidence type="ECO:0000259" key="3">
    <source>
        <dbReference type="Pfam" id="PF00890"/>
    </source>
</evidence>
<dbReference type="InterPro" id="IPR030664">
    <property type="entry name" value="SdhA/FrdA/AprA"/>
</dbReference>
<dbReference type="PRINTS" id="PR00411">
    <property type="entry name" value="PNDRDTASEI"/>
</dbReference>
<organism evidence="5 6">
    <name type="scientific">Saccharopolyspora oryzae</name>
    <dbReference type="NCBI Taxonomy" id="2997343"/>
    <lineage>
        <taxon>Bacteria</taxon>
        <taxon>Bacillati</taxon>
        <taxon>Actinomycetota</taxon>
        <taxon>Actinomycetes</taxon>
        <taxon>Pseudonocardiales</taxon>
        <taxon>Pseudonocardiaceae</taxon>
        <taxon>Saccharopolyspora</taxon>
    </lineage>
</organism>
<dbReference type="Gene3D" id="3.50.50.60">
    <property type="entry name" value="FAD/NAD(P)-binding domain"/>
    <property type="match status" value="1"/>
</dbReference>
<evidence type="ECO:0000313" key="5">
    <source>
        <dbReference type="EMBL" id="MDA3626921.1"/>
    </source>
</evidence>
<keyword evidence="2" id="KW-0560">Oxidoreductase</keyword>
<proteinExistence type="predicted"/>